<evidence type="ECO:0000256" key="2">
    <source>
        <dbReference type="ARBA" id="ARBA00010400"/>
    </source>
</evidence>
<accession>A0A9W6WM98</accession>
<dbReference type="OrthoDB" id="1915375at2759"/>
<evidence type="ECO:0000256" key="4">
    <source>
        <dbReference type="ARBA" id="ARBA00022729"/>
    </source>
</evidence>
<sequence length="349" mass="39553">MRQVKCGMLLRDLGWSQLADSSLEELVQDARVIAMLDHNPRASKHVLVIPHEHIPSVDDLTPAHYELRTWCCRTVLRTTFGADECWSDAVEHMLSTGKAILAEDGFIAEENCRRAGARITPYLKHQWISWGVSYCVDKLIKSVETMVVYYFRAAGMLLYVLWPQRCQGLNKYYGTVSPYHNILGDHPSFYYNGSIVLILKPYDSHKHDPTRFLFSNLLSGSQASTDQRTMRLSYILLAMAVSALLAPSSVVAEKASVSTGTSPEQGVVVRNEGNDRRLLRSHETTADNEERLSNAKLLKLVNQEDDIFRKWKEKGYNSGTIQGKLANFKNGLTVAQISNIVNRYRSYYE</sequence>
<comment type="subcellular location">
    <subcellularLocation>
        <location evidence="1 7">Secreted</location>
    </subcellularLocation>
</comment>
<evidence type="ECO:0000256" key="6">
    <source>
        <dbReference type="ARBA" id="ARBA00022801"/>
    </source>
</evidence>
<dbReference type="Pfam" id="PF16810">
    <property type="entry name" value="RXLR"/>
    <property type="match status" value="1"/>
</dbReference>
<dbReference type="Gene3D" id="3.30.428.10">
    <property type="entry name" value="HIT-like"/>
    <property type="match status" value="1"/>
</dbReference>
<comment type="domain">
    <text evidence="7">The RxLR-dEER motif acts to carry the protein into the host cell cytoplasm through binding to cell surface phosphatidylinositol-3-phosphate.</text>
</comment>
<keyword evidence="5" id="KW-0547">Nucleotide-binding</keyword>
<dbReference type="PANTHER" id="PTHR12486">
    <property type="entry name" value="APRATAXIN-RELATED"/>
    <property type="match status" value="1"/>
</dbReference>
<proteinExistence type="inferred from homology"/>
<keyword evidence="6" id="KW-0378">Hydrolase</keyword>
<dbReference type="PANTHER" id="PTHR12486:SF5">
    <property type="entry name" value="ADENOSINE 5'-MONOPHOSPHORAMIDASE HINT3"/>
    <property type="match status" value="1"/>
</dbReference>
<dbReference type="SUPFAM" id="SSF54197">
    <property type="entry name" value="HIT-like"/>
    <property type="match status" value="1"/>
</dbReference>
<keyword evidence="3 7" id="KW-0964">Secreted</keyword>
<evidence type="ECO:0000313" key="8">
    <source>
        <dbReference type="EMBL" id="GMF09815.1"/>
    </source>
</evidence>
<reference evidence="8" key="1">
    <citation type="submission" date="2023-04" db="EMBL/GenBank/DDBJ databases">
        <title>Phytophthora lilii NBRC 32176.</title>
        <authorList>
            <person name="Ichikawa N."/>
            <person name="Sato H."/>
            <person name="Tonouchi N."/>
        </authorList>
    </citation>
    <scope>NUCLEOTIDE SEQUENCE</scope>
    <source>
        <strain evidence="8">NBRC 32176</strain>
    </source>
</reference>
<dbReference type="GO" id="GO:0000166">
    <property type="term" value="F:nucleotide binding"/>
    <property type="evidence" value="ECO:0007669"/>
    <property type="project" value="UniProtKB-KW"/>
</dbReference>
<evidence type="ECO:0000256" key="3">
    <source>
        <dbReference type="ARBA" id="ARBA00022525"/>
    </source>
</evidence>
<dbReference type="EMBL" id="BSXW01000019">
    <property type="protein sequence ID" value="GMF09815.1"/>
    <property type="molecule type" value="Genomic_DNA"/>
</dbReference>
<dbReference type="Proteomes" id="UP001165083">
    <property type="component" value="Unassembled WGS sequence"/>
</dbReference>
<keyword evidence="4" id="KW-0732">Signal</keyword>
<dbReference type="InterPro" id="IPR036265">
    <property type="entry name" value="HIT-like_sf"/>
</dbReference>
<protein>
    <recommendedName>
        <fullName evidence="7">RxLR effector protein</fullName>
    </recommendedName>
</protein>
<evidence type="ECO:0000256" key="5">
    <source>
        <dbReference type="ARBA" id="ARBA00022741"/>
    </source>
</evidence>
<keyword evidence="9" id="KW-1185">Reference proteome</keyword>
<evidence type="ECO:0000256" key="1">
    <source>
        <dbReference type="ARBA" id="ARBA00004613"/>
    </source>
</evidence>
<comment type="function">
    <text evidence="7">Effector that suppresses plant defense responses during pathogen infection.</text>
</comment>
<gene>
    <name evidence="8" type="ORF">Plil01_000068600</name>
</gene>
<dbReference type="GO" id="GO:0016787">
    <property type="term" value="F:hydrolase activity"/>
    <property type="evidence" value="ECO:0007669"/>
    <property type="project" value="UniProtKB-KW"/>
</dbReference>
<comment type="similarity">
    <text evidence="2 7">Belongs to the RxLR effector family.</text>
</comment>
<name>A0A9W6WM98_9STRA</name>
<dbReference type="InterPro" id="IPR031825">
    <property type="entry name" value="RXLR"/>
</dbReference>
<dbReference type="GO" id="GO:0005576">
    <property type="term" value="C:extracellular region"/>
    <property type="evidence" value="ECO:0007669"/>
    <property type="project" value="UniProtKB-SubCell"/>
</dbReference>
<organism evidence="8 9">
    <name type="scientific">Phytophthora lilii</name>
    <dbReference type="NCBI Taxonomy" id="2077276"/>
    <lineage>
        <taxon>Eukaryota</taxon>
        <taxon>Sar</taxon>
        <taxon>Stramenopiles</taxon>
        <taxon>Oomycota</taxon>
        <taxon>Peronosporomycetes</taxon>
        <taxon>Peronosporales</taxon>
        <taxon>Peronosporaceae</taxon>
        <taxon>Phytophthora</taxon>
    </lineage>
</organism>
<dbReference type="AlphaFoldDB" id="A0A9W6WM98"/>
<evidence type="ECO:0000256" key="7">
    <source>
        <dbReference type="RuleBase" id="RU367124"/>
    </source>
</evidence>
<evidence type="ECO:0000313" key="9">
    <source>
        <dbReference type="Proteomes" id="UP001165083"/>
    </source>
</evidence>
<comment type="caution">
    <text evidence="8">The sequence shown here is derived from an EMBL/GenBank/DDBJ whole genome shotgun (WGS) entry which is preliminary data.</text>
</comment>
<dbReference type="Pfam" id="PF11969">
    <property type="entry name" value="DcpS_C"/>
    <property type="match status" value="1"/>
</dbReference>